<protein>
    <submittedName>
        <fullName evidence="4">Ras responsive element binding protein 1</fullName>
    </submittedName>
</protein>
<dbReference type="Gene3D" id="3.30.160.60">
    <property type="entry name" value="Classic Zinc Finger"/>
    <property type="match status" value="9"/>
</dbReference>
<dbReference type="GO" id="GO:0000978">
    <property type="term" value="F:RNA polymerase II cis-regulatory region sequence-specific DNA binding"/>
    <property type="evidence" value="ECO:0007669"/>
    <property type="project" value="TreeGrafter"/>
</dbReference>
<feature type="compositionally biased region" description="Basic and acidic residues" evidence="2">
    <location>
        <begin position="1059"/>
        <end position="1073"/>
    </location>
</feature>
<dbReference type="Pfam" id="PF13894">
    <property type="entry name" value="zf-C2H2_4"/>
    <property type="match status" value="1"/>
</dbReference>
<keyword evidence="5" id="KW-1185">Reference proteome</keyword>
<feature type="region of interest" description="Disordered" evidence="2">
    <location>
        <begin position="69"/>
        <end position="104"/>
    </location>
</feature>
<feature type="region of interest" description="Disordered" evidence="2">
    <location>
        <begin position="1134"/>
        <end position="1161"/>
    </location>
</feature>
<feature type="compositionally biased region" description="Basic and acidic residues" evidence="2">
    <location>
        <begin position="1525"/>
        <end position="1551"/>
    </location>
</feature>
<feature type="compositionally biased region" description="Basic and acidic residues" evidence="2">
    <location>
        <begin position="216"/>
        <end position="235"/>
    </location>
</feature>
<dbReference type="CTD" id="338237"/>
<feature type="compositionally biased region" description="Basic and acidic residues" evidence="2">
    <location>
        <begin position="1440"/>
        <end position="1457"/>
    </location>
</feature>
<feature type="region of interest" description="Disordered" evidence="2">
    <location>
        <begin position="519"/>
        <end position="596"/>
    </location>
</feature>
<dbReference type="FunFam" id="3.30.160.60:FF:000599">
    <property type="entry name" value="ras-responsive element-binding protein 1 isoform X1"/>
    <property type="match status" value="1"/>
</dbReference>
<sequence>MEKLGGEAQLEEADKESAKDREIITSLSVDRIGKNGDAKEERGDREEEEGKVDTADLSSINTIMSTVMNAGHLDQGPPSTTNAKAAARSAGRRNQSPNQPEAKEQQWTFTCPLCEKNCQTQHQLTMHIRQHNLDNGTTDHSCSICGKSLSSASSLDRHMLVHSGERPYRCSVCSQTFTTNGNMHRHMKIHDKDLSGASSSPPSPTKRRRSSTKRKSSLEADGERRDEPPCKKMEEASADQQDSTRSNDAQLPCPICFRTFACKYNLEAHMETHPDASFRCDLCCVTFRTHRGLLRHNASIHKVLPTDRAGNPFIQNNPSIPLGFSELAFIDFSCHKFPQIAQVWCETNLRRCSGKFHRFVCEVCNKAFPLQTALNLHMTTHGDPKEPEPKDSVNQLSQDSSADTEKLGFMASLGLQPVSLMKPVPSEDEVWQAQMERIRVIRVQPTKSDLPQEACLPQLDPASQHKLSVQPFQKGPILQPDSGLVVNPICSEGGMELADIQQILKVASNQITLSPSAKGHCNVANSGHKQMPQLKPKPLVAPRNSMAASTPPPLTSGHQALPGSISPNLPPIASHLVKNPGDSSPTTSSSNSTSMETVQMEADCMGDALTPMDADQIKQEEEEGREAGSTGTPKVGERKTTYPCRFCSQSFALPGVLQAHVRYHLGIAAHRCNICNYVAPEKATLIRHLRTHSGERPYICRTCSCPFTVKANCEGHLGKKHMTNSRTDSEKNIEYVSAGTENAVDPPDCGSSGTLYQCYGEDLKKYQASQVHLHSHNGCLHKVYECRQCGTLFIAKSACIQHLLEKHTEVQEREIEEHITTILVGTASQPSGLPQNGLVSSHCPDLIKVEERCASDPDEPLDFSHKSRGVSKSQSLDGIEGIKPEGLHSPQLLNNCSVQPIDLSVSKSPVGNVKQSSDTVSLGPATNEIKKEPAFSRNVNVLRKQELQGKCEAGKPAEENLCRSTPCHRSLSATSPLNGIPAGTARATRLKPLLPKPDLSSLKELPPLASIAQIISSVSAASDLLKRDSIVNSLGKMTASIGLQADSDKAGTQPLVVESNHEPSKESTTDKSNKRGRKKSNRSKERPNNNLTNSSSRIDLESSGEFASVEKMLATTAANKFSPYLSDPMVLAKEEAKEDQDNRQQNRHQVQQPKGKKNAYSNSVQKMNCPFCPRVFPWASSLQRHMLTHTGQKPYPCPNCDAVFSTKSNCERHLLRKHGVANRAMRRNGAITKPKDADEGSPESAESMSESELPPAEPADLVGAESAKETADPPEPFPEEVKLPETKQLPQNGETEDGHSQEGAESADSNVMDDDSQSNQSLDLDFASKLIDFRFSESNQQQSPAQGSVAPEEPKHSCRSCKKSFRFAATLARHEMVHVHESHAEAGRSARFQTPEDSHNANSPPEERPGEEERSHERNTGCEAMGSGADSGSEEEEREQEGKSDEDSRATEPRSSEAGRGPAAGNKADKRKKICSMCGKRFWSLQDLTRHTRSHTGEKPYKCQTCERTFTLKHSLVRHQRIHQKPRDGDSEGVRPHGDPDEEGARGHSSSESESAVCGAGPATKNEREAARDGGEGSLATVHVGEGQRVEPPAELPPEPTGSSVQDSPGKYIPSVEPVLATSEAPLVGAE</sequence>
<feature type="region of interest" description="Disordered" evidence="2">
    <location>
        <begin position="191"/>
        <end position="247"/>
    </location>
</feature>
<feature type="compositionally biased region" description="Polar residues" evidence="2">
    <location>
        <begin position="92"/>
        <end position="104"/>
    </location>
</feature>
<feature type="region of interest" description="Disordered" evidence="2">
    <location>
        <begin position="1"/>
        <end position="57"/>
    </location>
</feature>
<dbReference type="InterPro" id="IPR052795">
    <property type="entry name" value="RREB1"/>
</dbReference>
<dbReference type="FunFam" id="3.30.160.60:FF:002476">
    <property type="entry name" value="Ras responsive element binding protein 1a"/>
    <property type="match status" value="1"/>
</dbReference>
<dbReference type="FunFam" id="3.30.160.60:FF:000487">
    <property type="entry name" value="ras-responsive element-binding protein 1 isoform X1"/>
    <property type="match status" value="1"/>
</dbReference>
<dbReference type="PROSITE" id="PS00028">
    <property type="entry name" value="ZINC_FINGER_C2H2_1"/>
    <property type="match status" value="14"/>
</dbReference>
<feature type="domain" description="C2H2-type" evidence="3">
    <location>
        <begin position="1195"/>
        <end position="1218"/>
    </location>
</feature>
<reference evidence="4" key="2">
    <citation type="submission" date="2025-08" db="UniProtKB">
        <authorList>
            <consortium name="Ensembl"/>
        </authorList>
    </citation>
    <scope>IDENTIFICATION</scope>
</reference>
<feature type="region of interest" description="Disordered" evidence="2">
    <location>
        <begin position="857"/>
        <end position="887"/>
    </location>
</feature>
<dbReference type="KEGG" id="sfm:108942350"/>
<feature type="compositionally biased region" description="Basic and acidic residues" evidence="2">
    <location>
        <begin position="1378"/>
        <end position="1420"/>
    </location>
</feature>
<feature type="region of interest" description="Disordered" evidence="2">
    <location>
        <begin position="378"/>
        <end position="401"/>
    </location>
</feature>
<dbReference type="FunFam" id="3.30.160.60:FF:001788">
    <property type="entry name" value="ras-responsive element-binding protein 1"/>
    <property type="match status" value="1"/>
</dbReference>
<feature type="region of interest" description="Disordered" evidence="2">
    <location>
        <begin position="1378"/>
        <end position="1472"/>
    </location>
</feature>
<keyword evidence="1" id="KW-0479">Metal-binding</keyword>
<dbReference type="Ensembl" id="ENSSFOT00015032663.2">
    <property type="protein sequence ID" value="ENSSFOP00015032304.2"/>
    <property type="gene ID" value="ENSSFOG00015020665.2"/>
</dbReference>
<feature type="domain" description="C2H2-type" evidence="3">
    <location>
        <begin position="1473"/>
        <end position="1500"/>
    </location>
</feature>
<feature type="domain" description="C2H2-type" evidence="3">
    <location>
        <begin position="140"/>
        <end position="167"/>
    </location>
</feature>
<feature type="domain" description="C2H2-type" evidence="3">
    <location>
        <begin position="1501"/>
        <end position="1528"/>
    </location>
</feature>
<evidence type="ECO:0000256" key="1">
    <source>
        <dbReference type="PROSITE-ProRule" id="PRU00042"/>
    </source>
</evidence>
<feature type="compositionally biased region" description="Basic residues" evidence="2">
    <location>
        <begin position="205"/>
        <end position="215"/>
    </location>
</feature>
<feature type="compositionally biased region" description="Basic and acidic residues" evidence="2">
    <location>
        <begin position="31"/>
        <end position="45"/>
    </location>
</feature>
<evidence type="ECO:0000259" key="3">
    <source>
        <dbReference type="PROSITE" id="PS50157"/>
    </source>
</evidence>
<feature type="compositionally biased region" description="Basic residues" evidence="2">
    <location>
        <begin position="1515"/>
        <end position="1524"/>
    </location>
</feature>
<feature type="domain" description="C2H2-type" evidence="3">
    <location>
        <begin position="642"/>
        <end position="669"/>
    </location>
</feature>
<keyword evidence="1" id="KW-0863">Zinc-finger</keyword>
<reference evidence="4" key="3">
    <citation type="submission" date="2025-09" db="UniProtKB">
        <authorList>
            <consortium name="Ensembl"/>
        </authorList>
    </citation>
    <scope>IDENTIFICATION</scope>
</reference>
<evidence type="ECO:0000313" key="4">
    <source>
        <dbReference type="Ensembl" id="ENSSFOP00015032304.2"/>
    </source>
</evidence>
<accession>A0A8C9SI45</accession>
<dbReference type="SMART" id="SM00355">
    <property type="entry name" value="ZnF_C2H2"/>
    <property type="match status" value="15"/>
</dbReference>
<dbReference type="InterPro" id="IPR013087">
    <property type="entry name" value="Znf_C2H2_type"/>
</dbReference>
<proteinExistence type="predicted"/>
<dbReference type="GO" id="GO:0001228">
    <property type="term" value="F:DNA-binding transcription activator activity, RNA polymerase II-specific"/>
    <property type="evidence" value="ECO:0007669"/>
    <property type="project" value="TreeGrafter"/>
</dbReference>
<feature type="compositionally biased region" description="Basic and acidic residues" evidence="2">
    <location>
        <begin position="1565"/>
        <end position="1575"/>
    </location>
</feature>
<dbReference type="OrthoDB" id="3069995at2759"/>
<dbReference type="InterPro" id="IPR036236">
    <property type="entry name" value="Znf_C2H2_sf"/>
</dbReference>
<dbReference type="PANTHER" id="PTHR46451:SF1">
    <property type="entry name" value="RAS-RESPONSIVE ELEMENT-BINDING PROTEIN 1"/>
    <property type="match status" value="1"/>
</dbReference>
<dbReference type="GO" id="GO:0008270">
    <property type="term" value="F:zinc ion binding"/>
    <property type="evidence" value="ECO:0007669"/>
    <property type="project" value="UniProtKB-KW"/>
</dbReference>
<feature type="domain" description="C2H2-type" evidence="3">
    <location>
        <begin position="251"/>
        <end position="273"/>
    </location>
</feature>
<dbReference type="SUPFAM" id="SSF57667">
    <property type="entry name" value="beta-beta-alpha zinc fingers"/>
    <property type="match status" value="6"/>
</dbReference>
<keyword evidence="1" id="KW-0862">Zinc</keyword>
<dbReference type="FunFam" id="3.30.160.60:FF:000682">
    <property type="entry name" value="ras-responsive element-binding protein 1 isoform X1"/>
    <property type="match status" value="1"/>
</dbReference>
<feature type="compositionally biased region" description="Polar residues" evidence="2">
    <location>
        <begin position="392"/>
        <end position="401"/>
    </location>
</feature>
<feature type="domain" description="C2H2-type" evidence="3">
    <location>
        <begin position="1167"/>
        <end position="1194"/>
    </location>
</feature>
<dbReference type="Proteomes" id="UP000694397">
    <property type="component" value="Chromosome 5"/>
</dbReference>
<reference evidence="4 5" key="1">
    <citation type="submission" date="2019-04" db="EMBL/GenBank/DDBJ databases">
        <authorList>
            <consortium name="Wellcome Sanger Institute Data Sharing"/>
        </authorList>
    </citation>
    <scope>NUCLEOTIDE SEQUENCE [LARGE SCALE GENOMIC DNA]</scope>
</reference>
<feature type="domain" description="C2H2-type" evidence="3">
    <location>
        <begin position="784"/>
        <end position="812"/>
    </location>
</feature>
<feature type="compositionally biased region" description="Basic and acidic residues" evidence="2">
    <location>
        <begin position="1134"/>
        <end position="1144"/>
    </location>
</feature>
<dbReference type="FunFam" id="3.30.160.60:FF:001782">
    <property type="entry name" value="Ras-responsive element-binding protein 1a"/>
    <property type="match status" value="1"/>
</dbReference>
<feature type="domain" description="C2H2-type" evidence="3">
    <location>
        <begin position="1356"/>
        <end position="1383"/>
    </location>
</feature>
<feature type="region of interest" description="Disordered" evidence="2">
    <location>
        <begin position="1485"/>
        <end position="1631"/>
    </location>
</feature>
<dbReference type="GO" id="GO:0005634">
    <property type="term" value="C:nucleus"/>
    <property type="evidence" value="ECO:0007669"/>
    <property type="project" value="TreeGrafter"/>
</dbReference>
<feature type="region of interest" description="Disordered" evidence="2">
    <location>
        <begin position="1221"/>
        <end position="1360"/>
    </location>
</feature>
<name>A0A8C9SI45_SCLFO</name>
<feature type="compositionally biased region" description="Low complexity" evidence="2">
    <location>
        <begin position="1242"/>
        <end position="1254"/>
    </location>
</feature>
<feature type="compositionally biased region" description="Polar residues" evidence="2">
    <location>
        <begin position="1336"/>
        <end position="1346"/>
    </location>
</feature>
<feature type="domain" description="C2H2-type" evidence="3">
    <location>
        <begin position="109"/>
        <end position="136"/>
    </location>
</feature>
<evidence type="ECO:0000313" key="5">
    <source>
        <dbReference type="Proteomes" id="UP000694397"/>
    </source>
</evidence>
<evidence type="ECO:0000256" key="2">
    <source>
        <dbReference type="SAM" id="MobiDB-lite"/>
    </source>
</evidence>
<dbReference type="Pfam" id="PF00096">
    <property type="entry name" value="zf-C2H2"/>
    <property type="match status" value="5"/>
</dbReference>
<dbReference type="PANTHER" id="PTHR46451">
    <property type="entry name" value="RAS-RESPONSIVE ELEMENT-BINDING PROTEIN 1"/>
    <property type="match status" value="1"/>
</dbReference>
<organism evidence="4 5">
    <name type="scientific">Scleropages formosus</name>
    <name type="common">Asian bonytongue</name>
    <name type="synonym">Osteoglossum formosum</name>
    <dbReference type="NCBI Taxonomy" id="113540"/>
    <lineage>
        <taxon>Eukaryota</taxon>
        <taxon>Metazoa</taxon>
        <taxon>Chordata</taxon>
        <taxon>Craniata</taxon>
        <taxon>Vertebrata</taxon>
        <taxon>Euteleostomi</taxon>
        <taxon>Actinopterygii</taxon>
        <taxon>Neopterygii</taxon>
        <taxon>Teleostei</taxon>
        <taxon>Osteoglossocephala</taxon>
        <taxon>Osteoglossomorpha</taxon>
        <taxon>Osteoglossiformes</taxon>
        <taxon>Osteoglossidae</taxon>
        <taxon>Scleropages</taxon>
    </lineage>
</organism>
<feature type="compositionally biased region" description="Basic and acidic residues" evidence="2">
    <location>
        <begin position="380"/>
        <end position="391"/>
    </location>
</feature>
<feature type="domain" description="C2H2-type" evidence="3">
    <location>
        <begin position="278"/>
        <end position="301"/>
    </location>
</feature>
<feature type="domain" description="C2H2-type" evidence="3">
    <location>
        <begin position="168"/>
        <end position="195"/>
    </location>
</feature>
<feature type="domain" description="C2H2-type" evidence="3">
    <location>
        <begin position="670"/>
        <end position="697"/>
    </location>
</feature>
<feature type="region of interest" description="Disordered" evidence="2">
    <location>
        <begin position="1045"/>
        <end position="1099"/>
    </location>
</feature>
<feature type="compositionally biased region" description="Polar residues" evidence="2">
    <location>
        <begin position="238"/>
        <end position="247"/>
    </location>
</feature>
<dbReference type="PROSITE" id="PS50157">
    <property type="entry name" value="ZINC_FINGER_C2H2_2"/>
    <property type="match status" value="14"/>
</dbReference>
<feature type="compositionally biased region" description="Polar residues" evidence="2">
    <location>
        <begin position="1088"/>
        <end position="1097"/>
    </location>
</feature>
<feature type="compositionally biased region" description="Low complexity" evidence="2">
    <location>
        <begin position="583"/>
        <end position="594"/>
    </location>
</feature>
<gene>
    <name evidence="4" type="primary">RREB1</name>
    <name evidence="4" type="synonym">LOC108942350</name>
</gene>
<dbReference type="GeneTree" id="ENSGT00940000157533"/>
<feature type="domain" description="C2H2-type" evidence="3">
    <location>
        <begin position="359"/>
        <end position="386"/>
    </location>
</feature>
<dbReference type="FunFam" id="3.30.160.60:FF:001098">
    <property type="entry name" value="Ras responsive element binding protein 1"/>
    <property type="match status" value="1"/>
</dbReference>
<dbReference type="Pfam" id="PF13912">
    <property type="entry name" value="zf-C2H2_6"/>
    <property type="match status" value="2"/>
</dbReference>
<dbReference type="FunFam" id="3.30.160.60:FF:003009">
    <property type="entry name" value="Ras-responsive element binding protein, putative"/>
    <property type="match status" value="1"/>
</dbReference>